<dbReference type="EMBL" id="AUZX01006630">
    <property type="protein sequence ID" value="EQD63071.1"/>
    <property type="molecule type" value="Genomic_DNA"/>
</dbReference>
<feature type="non-terminal residue" evidence="2">
    <location>
        <position position="95"/>
    </location>
</feature>
<organism evidence="2">
    <name type="scientific">mine drainage metagenome</name>
    <dbReference type="NCBI Taxonomy" id="410659"/>
    <lineage>
        <taxon>unclassified sequences</taxon>
        <taxon>metagenomes</taxon>
        <taxon>ecological metagenomes</taxon>
    </lineage>
</organism>
<dbReference type="AlphaFoldDB" id="T1AR80"/>
<dbReference type="InterPro" id="IPR049945">
    <property type="entry name" value="AAA_22"/>
</dbReference>
<protein>
    <submittedName>
        <fullName evidence="2">ATPase and membrane protein</fullName>
    </submittedName>
</protein>
<dbReference type="PANTHER" id="PTHR35894">
    <property type="entry name" value="GENERAL SECRETION PATHWAY PROTEIN A-RELATED"/>
    <property type="match status" value="1"/>
</dbReference>
<dbReference type="PANTHER" id="PTHR35894:SF1">
    <property type="entry name" value="PHOSPHORIBULOKINASE _ URIDINE KINASE FAMILY"/>
    <property type="match status" value="1"/>
</dbReference>
<sequence length="95" mass="10453">MYLSFFGLNEKPFSITPDPRYLFLSERHAEALAHLVYGIKEAGGFIQLTGEVGTGKTTIVRSLLAQAPENAELALILNPRMTAPEFLLTLCEELG</sequence>
<accession>T1AR80</accession>
<dbReference type="InterPro" id="IPR027417">
    <property type="entry name" value="P-loop_NTPase"/>
</dbReference>
<reference evidence="2" key="2">
    <citation type="journal article" date="2014" name="ISME J.">
        <title>Microbial stratification in low pH oxic and suboxic macroscopic growths along an acid mine drainage.</title>
        <authorList>
            <person name="Mendez-Garcia C."/>
            <person name="Mesa V."/>
            <person name="Sprenger R.R."/>
            <person name="Richter M."/>
            <person name="Diez M.S."/>
            <person name="Solano J."/>
            <person name="Bargiela R."/>
            <person name="Golyshina O.V."/>
            <person name="Manteca A."/>
            <person name="Ramos J.L."/>
            <person name="Gallego J.R."/>
            <person name="Llorente I."/>
            <person name="Martins Dos Santos V.A."/>
            <person name="Jensen O.N."/>
            <person name="Pelaez A.I."/>
            <person name="Sanchez J."/>
            <person name="Ferrer M."/>
        </authorList>
    </citation>
    <scope>NUCLEOTIDE SEQUENCE</scope>
</reference>
<proteinExistence type="predicted"/>
<dbReference type="Gene3D" id="3.40.50.300">
    <property type="entry name" value="P-loop containing nucleotide triphosphate hydrolases"/>
    <property type="match status" value="1"/>
</dbReference>
<feature type="domain" description="ORC1/DEAH AAA+ ATPase" evidence="1">
    <location>
        <begin position="42"/>
        <end position="95"/>
    </location>
</feature>
<name>T1AR80_9ZZZZ</name>
<evidence type="ECO:0000313" key="2">
    <source>
        <dbReference type="EMBL" id="EQD63071.1"/>
    </source>
</evidence>
<dbReference type="GO" id="GO:0016887">
    <property type="term" value="F:ATP hydrolysis activity"/>
    <property type="evidence" value="ECO:0007669"/>
    <property type="project" value="InterPro"/>
</dbReference>
<comment type="caution">
    <text evidence="2">The sequence shown here is derived from an EMBL/GenBank/DDBJ whole genome shotgun (WGS) entry which is preliminary data.</text>
</comment>
<reference evidence="2" key="1">
    <citation type="submission" date="2013-08" db="EMBL/GenBank/DDBJ databases">
        <authorList>
            <person name="Mendez C."/>
            <person name="Richter M."/>
            <person name="Ferrer M."/>
            <person name="Sanchez J."/>
        </authorList>
    </citation>
    <scope>NUCLEOTIDE SEQUENCE</scope>
</reference>
<dbReference type="InterPro" id="IPR052026">
    <property type="entry name" value="ExeA_AAA_ATPase_DNA-bind"/>
</dbReference>
<gene>
    <name evidence="2" type="ORF">B1A_09313</name>
</gene>
<dbReference type="SUPFAM" id="SSF52540">
    <property type="entry name" value="P-loop containing nucleoside triphosphate hydrolases"/>
    <property type="match status" value="1"/>
</dbReference>
<evidence type="ECO:0000259" key="1">
    <source>
        <dbReference type="Pfam" id="PF13401"/>
    </source>
</evidence>
<dbReference type="Pfam" id="PF13401">
    <property type="entry name" value="AAA_22"/>
    <property type="match status" value="1"/>
</dbReference>